<dbReference type="Proteomes" id="UP000033945">
    <property type="component" value="Unassembled WGS sequence"/>
</dbReference>
<protein>
    <submittedName>
        <fullName evidence="2">Uncharacterized protein</fullName>
    </submittedName>
</protein>
<feature type="compositionally biased region" description="Acidic residues" evidence="1">
    <location>
        <begin position="32"/>
        <end position="50"/>
    </location>
</feature>
<reference evidence="2 3" key="1">
    <citation type="journal article" date="2015" name="Nature">
        <title>rRNA introns, odd ribosomes, and small enigmatic genomes across a large radiation of phyla.</title>
        <authorList>
            <person name="Brown C.T."/>
            <person name="Hug L.A."/>
            <person name="Thomas B.C."/>
            <person name="Sharon I."/>
            <person name="Castelle C.J."/>
            <person name="Singh A."/>
            <person name="Wilkins M.J."/>
            <person name="Williams K.H."/>
            <person name="Banfield J.F."/>
        </authorList>
    </citation>
    <scope>NUCLEOTIDE SEQUENCE [LARGE SCALE GENOMIC DNA]</scope>
</reference>
<dbReference type="AlphaFoldDB" id="A0A0G1IVI1"/>
<feature type="region of interest" description="Disordered" evidence="1">
    <location>
        <begin position="1"/>
        <end position="50"/>
    </location>
</feature>
<gene>
    <name evidence="2" type="ORF">UW55_C0007G0018</name>
</gene>
<comment type="caution">
    <text evidence="2">The sequence shown here is derived from an EMBL/GenBank/DDBJ whole genome shotgun (WGS) entry which is preliminary data.</text>
</comment>
<dbReference type="EMBL" id="LCIT01000007">
    <property type="protein sequence ID" value="KKT62978.1"/>
    <property type="molecule type" value="Genomic_DNA"/>
</dbReference>
<accession>A0A0G1IVI1</accession>
<organism evidence="2 3">
    <name type="scientific">Candidatus Giovannonibacteria bacterium GW2011_GWA2_44_26</name>
    <dbReference type="NCBI Taxonomy" id="1618648"/>
    <lineage>
        <taxon>Bacteria</taxon>
        <taxon>Candidatus Giovannoniibacteriota</taxon>
    </lineage>
</organism>
<sequence length="50" mass="5539">MANLDDDKLDKGVGDDAVKEGDVALEDGKEGVEDEEDLDSWELEEEDLNE</sequence>
<evidence type="ECO:0000313" key="3">
    <source>
        <dbReference type="Proteomes" id="UP000033945"/>
    </source>
</evidence>
<proteinExistence type="predicted"/>
<evidence type="ECO:0000256" key="1">
    <source>
        <dbReference type="SAM" id="MobiDB-lite"/>
    </source>
</evidence>
<name>A0A0G1IVI1_9BACT</name>
<feature type="compositionally biased region" description="Basic and acidic residues" evidence="1">
    <location>
        <begin position="1"/>
        <end position="31"/>
    </location>
</feature>
<evidence type="ECO:0000313" key="2">
    <source>
        <dbReference type="EMBL" id="KKT62978.1"/>
    </source>
</evidence>